<gene>
    <name evidence="1" type="ORF">HannXRQ_Chr17g0555451</name>
</gene>
<evidence type="ECO:0000313" key="1">
    <source>
        <dbReference type="EMBL" id="OTF86862.1"/>
    </source>
</evidence>
<keyword evidence="2" id="KW-1185">Reference proteome</keyword>
<evidence type="ECO:0000313" key="2">
    <source>
        <dbReference type="Proteomes" id="UP000215914"/>
    </source>
</evidence>
<protein>
    <submittedName>
        <fullName evidence="1">Uncharacterized protein</fullName>
    </submittedName>
</protein>
<name>A0A251RR82_HELAN</name>
<dbReference type="InParanoid" id="A0A251RR82"/>
<proteinExistence type="predicted"/>
<accession>A0A251RR82</accession>
<dbReference type="EMBL" id="CM007906">
    <property type="protein sequence ID" value="OTF86862.1"/>
    <property type="molecule type" value="Genomic_DNA"/>
</dbReference>
<sequence length="71" mass="8332">MVRLIIVPIKDSDFIILIWFLRIGSVCCSTQKCRSYGFRNDVFRFVPLLKLGFLFSCRAYCVQTIVNLHRT</sequence>
<dbReference type="AlphaFoldDB" id="A0A251RR82"/>
<organism evidence="1 2">
    <name type="scientific">Helianthus annuus</name>
    <name type="common">Common sunflower</name>
    <dbReference type="NCBI Taxonomy" id="4232"/>
    <lineage>
        <taxon>Eukaryota</taxon>
        <taxon>Viridiplantae</taxon>
        <taxon>Streptophyta</taxon>
        <taxon>Embryophyta</taxon>
        <taxon>Tracheophyta</taxon>
        <taxon>Spermatophyta</taxon>
        <taxon>Magnoliopsida</taxon>
        <taxon>eudicotyledons</taxon>
        <taxon>Gunneridae</taxon>
        <taxon>Pentapetalae</taxon>
        <taxon>asterids</taxon>
        <taxon>campanulids</taxon>
        <taxon>Asterales</taxon>
        <taxon>Asteraceae</taxon>
        <taxon>Asteroideae</taxon>
        <taxon>Heliantheae alliance</taxon>
        <taxon>Heliantheae</taxon>
        <taxon>Helianthus</taxon>
    </lineage>
</organism>
<reference evidence="2" key="1">
    <citation type="journal article" date="2017" name="Nature">
        <title>The sunflower genome provides insights into oil metabolism, flowering and Asterid evolution.</title>
        <authorList>
            <person name="Badouin H."/>
            <person name="Gouzy J."/>
            <person name="Grassa C.J."/>
            <person name="Murat F."/>
            <person name="Staton S.E."/>
            <person name="Cottret L."/>
            <person name="Lelandais-Briere C."/>
            <person name="Owens G.L."/>
            <person name="Carrere S."/>
            <person name="Mayjonade B."/>
            <person name="Legrand L."/>
            <person name="Gill N."/>
            <person name="Kane N.C."/>
            <person name="Bowers J.E."/>
            <person name="Hubner S."/>
            <person name="Bellec A."/>
            <person name="Berard A."/>
            <person name="Berges H."/>
            <person name="Blanchet N."/>
            <person name="Boniface M.C."/>
            <person name="Brunel D."/>
            <person name="Catrice O."/>
            <person name="Chaidir N."/>
            <person name="Claudel C."/>
            <person name="Donnadieu C."/>
            <person name="Faraut T."/>
            <person name="Fievet G."/>
            <person name="Helmstetter N."/>
            <person name="King M."/>
            <person name="Knapp S.J."/>
            <person name="Lai Z."/>
            <person name="Le Paslier M.C."/>
            <person name="Lippi Y."/>
            <person name="Lorenzon L."/>
            <person name="Mandel J.R."/>
            <person name="Marage G."/>
            <person name="Marchand G."/>
            <person name="Marquand E."/>
            <person name="Bret-Mestries E."/>
            <person name="Morien E."/>
            <person name="Nambeesan S."/>
            <person name="Nguyen T."/>
            <person name="Pegot-Espagnet P."/>
            <person name="Pouilly N."/>
            <person name="Raftis F."/>
            <person name="Sallet E."/>
            <person name="Schiex T."/>
            <person name="Thomas J."/>
            <person name="Vandecasteele C."/>
            <person name="Vares D."/>
            <person name="Vear F."/>
            <person name="Vautrin S."/>
            <person name="Crespi M."/>
            <person name="Mangin B."/>
            <person name="Burke J.M."/>
            <person name="Salse J."/>
            <person name="Munos S."/>
            <person name="Vincourt P."/>
            <person name="Rieseberg L.H."/>
            <person name="Langlade N.B."/>
        </authorList>
    </citation>
    <scope>NUCLEOTIDE SEQUENCE [LARGE SCALE GENOMIC DNA]</scope>
    <source>
        <strain evidence="2">cv. SF193</strain>
    </source>
</reference>
<dbReference type="Proteomes" id="UP000215914">
    <property type="component" value="Chromosome 17"/>
</dbReference>